<evidence type="ECO:0000259" key="2">
    <source>
        <dbReference type="Pfam" id="PF12907"/>
    </source>
</evidence>
<accession>A0A9W7W0H4</accession>
<gene>
    <name evidence="3" type="ORF">Tdes44962_MAKER04357</name>
</gene>
<evidence type="ECO:0000313" key="4">
    <source>
        <dbReference type="Proteomes" id="UP001138500"/>
    </source>
</evidence>
<sequence>MGNGAKAANTRARKEAKGPKEAKSQLKSVYFTNPPIKNAAAKTFKCKTCFQDFQSTTRRSDLEVHADSRHNKKYEDCFE</sequence>
<dbReference type="EMBL" id="RIBY02002145">
    <property type="protein sequence ID" value="KAH9824537.1"/>
    <property type="molecule type" value="Genomic_DNA"/>
</dbReference>
<proteinExistence type="predicted"/>
<evidence type="ECO:0000256" key="1">
    <source>
        <dbReference type="SAM" id="MobiDB-lite"/>
    </source>
</evidence>
<feature type="region of interest" description="Disordered" evidence="1">
    <location>
        <begin position="1"/>
        <end position="26"/>
    </location>
</feature>
<feature type="compositionally biased region" description="Basic and acidic residues" evidence="1">
    <location>
        <begin position="12"/>
        <end position="24"/>
    </location>
</feature>
<dbReference type="InterPro" id="IPR039713">
    <property type="entry name" value="At2g23090-like"/>
</dbReference>
<dbReference type="InterPro" id="IPR039438">
    <property type="entry name" value="At2g23090-like_Znf"/>
</dbReference>
<dbReference type="PANTHER" id="PTHR33788">
    <property type="entry name" value="OS07G0114300 PROTEIN"/>
    <property type="match status" value="1"/>
</dbReference>
<name>A0A9W7W0H4_9PEZI</name>
<keyword evidence="4" id="KW-1185">Reference proteome</keyword>
<reference evidence="3 4" key="2">
    <citation type="journal article" date="2021" name="Curr. Genet.">
        <title>Genetic response to nitrogen starvation in the aggressive Eucalyptus foliar pathogen Teratosphaeria destructans.</title>
        <authorList>
            <person name="Havenga M."/>
            <person name="Wingfield B.D."/>
            <person name="Wingfield M.J."/>
            <person name="Dreyer L.L."/>
            <person name="Roets F."/>
            <person name="Aylward J."/>
        </authorList>
    </citation>
    <scope>NUCLEOTIDE SEQUENCE [LARGE SCALE GENOMIC DNA]</scope>
    <source>
        <strain evidence="3">CMW44962</strain>
    </source>
</reference>
<reference evidence="3 4" key="1">
    <citation type="journal article" date="2018" name="IMA Fungus">
        <title>IMA Genome-F 10: Nine draft genome sequences of Claviceps purpurea s.lat., including C. arundinis, C. humidiphila, and C. cf. spartinae, pseudomolecules for the pitch canker pathogen Fusarium circinatum, draft genome of Davidsoniella eucalypti, Grosmannia galeiformis, Quambalaria eucalypti, and Teratosphaeria destructans.</title>
        <authorList>
            <person name="Wingfield B.D."/>
            <person name="Liu M."/>
            <person name="Nguyen H.D."/>
            <person name="Lane F.A."/>
            <person name="Morgan S.W."/>
            <person name="De Vos L."/>
            <person name="Wilken P.M."/>
            <person name="Duong T.A."/>
            <person name="Aylward J."/>
            <person name="Coetzee M.P."/>
            <person name="Dadej K."/>
            <person name="De Beer Z.W."/>
            <person name="Findlay W."/>
            <person name="Havenga M."/>
            <person name="Kolarik M."/>
            <person name="Menzies J.G."/>
            <person name="Naidoo K."/>
            <person name="Pochopski O."/>
            <person name="Shoukouhi P."/>
            <person name="Santana Q.C."/>
            <person name="Seifert K.A."/>
            <person name="Soal N."/>
            <person name="Steenkamp E.T."/>
            <person name="Tatham C.T."/>
            <person name="van der Nest M.A."/>
            <person name="Wingfield M.J."/>
        </authorList>
    </citation>
    <scope>NUCLEOTIDE SEQUENCE [LARGE SCALE GENOMIC DNA]</scope>
    <source>
        <strain evidence="3">CMW44962</strain>
    </source>
</reference>
<dbReference type="AlphaFoldDB" id="A0A9W7W0H4"/>
<feature type="domain" description="At2g23090-like zinc-binding" evidence="2">
    <location>
        <begin position="45"/>
        <end position="78"/>
    </location>
</feature>
<dbReference type="SUPFAM" id="SSF118359">
    <property type="entry name" value="Expressed protein At2g23090/F21P24.15"/>
    <property type="match status" value="1"/>
</dbReference>
<dbReference type="OrthoDB" id="370932at2759"/>
<protein>
    <submittedName>
        <fullName evidence="3">DUF1909-domain-containing protein</fullName>
    </submittedName>
</protein>
<dbReference type="PANTHER" id="PTHR33788:SF1">
    <property type="entry name" value="ZINC-BINDING PROTEIN"/>
    <property type="match status" value="1"/>
</dbReference>
<organism evidence="3 4">
    <name type="scientific">Teratosphaeria destructans</name>
    <dbReference type="NCBI Taxonomy" id="418781"/>
    <lineage>
        <taxon>Eukaryota</taxon>
        <taxon>Fungi</taxon>
        <taxon>Dikarya</taxon>
        <taxon>Ascomycota</taxon>
        <taxon>Pezizomycotina</taxon>
        <taxon>Dothideomycetes</taxon>
        <taxon>Dothideomycetidae</taxon>
        <taxon>Mycosphaerellales</taxon>
        <taxon>Teratosphaeriaceae</taxon>
        <taxon>Teratosphaeria</taxon>
    </lineage>
</organism>
<evidence type="ECO:0000313" key="3">
    <source>
        <dbReference type="EMBL" id="KAH9824537.1"/>
    </source>
</evidence>
<dbReference type="Pfam" id="PF12907">
    <property type="entry name" value="zf-met2"/>
    <property type="match status" value="1"/>
</dbReference>
<dbReference type="InterPro" id="IPR026939">
    <property type="entry name" value="ZNF706/At2g23090_sf"/>
</dbReference>
<dbReference type="Gene3D" id="4.10.1050.10">
    <property type="entry name" value="At2g23090-like"/>
    <property type="match status" value="1"/>
</dbReference>
<dbReference type="Proteomes" id="UP001138500">
    <property type="component" value="Unassembled WGS sequence"/>
</dbReference>
<comment type="caution">
    <text evidence="3">The sequence shown here is derived from an EMBL/GenBank/DDBJ whole genome shotgun (WGS) entry which is preliminary data.</text>
</comment>